<keyword evidence="1" id="KW-0472">Membrane</keyword>
<evidence type="ECO:0000313" key="3">
    <source>
        <dbReference type="Proteomes" id="UP000823889"/>
    </source>
</evidence>
<dbReference type="PANTHER" id="PTHR38598:SF1">
    <property type="entry name" value="INNER MEMBRANE PROTEIN YJCH"/>
    <property type="match status" value="1"/>
</dbReference>
<dbReference type="PANTHER" id="PTHR38598">
    <property type="entry name" value="INNER MEMBRANE PROTEIN YJCH"/>
    <property type="match status" value="1"/>
</dbReference>
<keyword evidence="1" id="KW-1133">Transmembrane helix</keyword>
<evidence type="ECO:0000313" key="2">
    <source>
        <dbReference type="EMBL" id="HJD43492.1"/>
    </source>
</evidence>
<dbReference type="InterPro" id="IPR052959">
    <property type="entry name" value="Inner_membrane_assoc"/>
</dbReference>
<keyword evidence="1" id="KW-0812">Transmembrane</keyword>
<accession>A0A9D2RFI8</accession>
<dbReference type="EMBL" id="DWUQ01000009">
    <property type="protein sequence ID" value="HJD43492.1"/>
    <property type="molecule type" value="Genomic_DNA"/>
</dbReference>
<gene>
    <name evidence="2" type="ORF">H9906_00495</name>
</gene>
<dbReference type="GO" id="GO:0005886">
    <property type="term" value="C:plasma membrane"/>
    <property type="evidence" value="ECO:0007669"/>
    <property type="project" value="TreeGrafter"/>
</dbReference>
<feature type="transmembrane region" description="Helical" evidence="1">
    <location>
        <begin position="27"/>
        <end position="48"/>
    </location>
</feature>
<dbReference type="Proteomes" id="UP000823889">
    <property type="component" value="Unassembled WGS sequence"/>
</dbReference>
<sequence>MNAPRDVVSAVLADPNYQLLVQKRTRISYIFFAITLVIYAGFILTLAFDPELFGEPVGNMTMSIGVLCALLVAVSAVILIFAYVYISNRVFDPLLAKIEKDVL</sequence>
<dbReference type="InterPro" id="IPR007436">
    <property type="entry name" value="DUF485"/>
</dbReference>
<proteinExistence type="predicted"/>
<dbReference type="Pfam" id="PF04341">
    <property type="entry name" value="DUF485"/>
    <property type="match status" value="1"/>
</dbReference>
<reference evidence="2" key="2">
    <citation type="submission" date="2021-04" db="EMBL/GenBank/DDBJ databases">
        <authorList>
            <person name="Gilroy R."/>
        </authorList>
    </citation>
    <scope>NUCLEOTIDE SEQUENCE</scope>
    <source>
        <strain evidence="2">9264</strain>
    </source>
</reference>
<dbReference type="AlphaFoldDB" id="A0A9D2RFI8"/>
<evidence type="ECO:0000256" key="1">
    <source>
        <dbReference type="SAM" id="Phobius"/>
    </source>
</evidence>
<feature type="transmembrane region" description="Helical" evidence="1">
    <location>
        <begin position="60"/>
        <end position="86"/>
    </location>
</feature>
<protein>
    <submittedName>
        <fullName evidence="2">DUF485 domain-containing protein</fullName>
    </submittedName>
</protein>
<comment type="caution">
    <text evidence="2">The sequence shown here is derived from an EMBL/GenBank/DDBJ whole genome shotgun (WGS) entry which is preliminary data.</text>
</comment>
<organism evidence="2 3">
    <name type="scientific">Candidatus Paenalcaligenes intestinipullorum</name>
    <dbReference type="NCBI Taxonomy" id="2838718"/>
    <lineage>
        <taxon>Bacteria</taxon>
        <taxon>Pseudomonadati</taxon>
        <taxon>Pseudomonadota</taxon>
        <taxon>Betaproteobacteria</taxon>
        <taxon>Burkholderiales</taxon>
        <taxon>Alcaligenaceae</taxon>
        <taxon>Paenalcaligenes</taxon>
    </lineage>
</organism>
<reference evidence="2" key="1">
    <citation type="journal article" date="2021" name="PeerJ">
        <title>Extensive microbial diversity within the chicken gut microbiome revealed by metagenomics and culture.</title>
        <authorList>
            <person name="Gilroy R."/>
            <person name="Ravi A."/>
            <person name="Getino M."/>
            <person name="Pursley I."/>
            <person name="Horton D.L."/>
            <person name="Alikhan N.F."/>
            <person name="Baker D."/>
            <person name="Gharbi K."/>
            <person name="Hall N."/>
            <person name="Watson M."/>
            <person name="Adriaenssens E.M."/>
            <person name="Foster-Nyarko E."/>
            <person name="Jarju S."/>
            <person name="Secka A."/>
            <person name="Antonio M."/>
            <person name="Oren A."/>
            <person name="Chaudhuri R.R."/>
            <person name="La Ragione R."/>
            <person name="Hildebrand F."/>
            <person name="Pallen M.J."/>
        </authorList>
    </citation>
    <scope>NUCLEOTIDE SEQUENCE</scope>
    <source>
        <strain evidence="2">9264</strain>
    </source>
</reference>
<name>A0A9D2RFI8_9BURK</name>